<reference evidence="3 4" key="1">
    <citation type="submission" date="2018-11" db="EMBL/GenBank/DDBJ databases">
        <title>Genomes From Bacteria Associated with the Canine Oral Cavity: a Test Case for Automated Genome-Based Taxonomic Assignment.</title>
        <authorList>
            <person name="Coil D.A."/>
            <person name="Jospin G."/>
            <person name="Darling A.E."/>
            <person name="Wallis C."/>
            <person name="Davis I.J."/>
            <person name="Harris S."/>
            <person name="Eisen J.A."/>
            <person name="Holcombe L.J."/>
            <person name="O'Flynn C."/>
        </authorList>
    </citation>
    <scope>NUCLEOTIDE SEQUENCE [LARGE SCALE GENOMIC DNA]</scope>
    <source>
        <strain evidence="3 4">OH2822_COT-296</strain>
    </source>
</reference>
<evidence type="ECO:0000256" key="2">
    <source>
        <dbReference type="SAM" id="Phobius"/>
    </source>
</evidence>
<proteinExistence type="predicted"/>
<organism evidence="3 4">
    <name type="scientific">Arachnia propionica</name>
    <dbReference type="NCBI Taxonomy" id="1750"/>
    <lineage>
        <taxon>Bacteria</taxon>
        <taxon>Bacillati</taxon>
        <taxon>Actinomycetota</taxon>
        <taxon>Actinomycetes</taxon>
        <taxon>Propionibacteriales</taxon>
        <taxon>Propionibacteriaceae</taxon>
        <taxon>Arachnia</taxon>
    </lineage>
</organism>
<gene>
    <name evidence="3" type="ORF">EII35_12325</name>
</gene>
<dbReference type="EMBL" id="RQYT01000037">
    <property type="protein sequence ID" value="RRD48515.1"/>
    <property type="molecule type" value="Genomic_DNA"/>
</dbReference>
<accession>A0A3P1WQG1</accession>
<evidence type="ECO:0000313" key="3">
    <source>
        <dbReference type="EMBL" id="RRD48515.1"/>
    </source>
</evidence>
<feature type="region of interest" description="Disordered" evidence="1">
    <location>
        <begin position="165"/>
        <end position="186"/>
    </location>
</feature>
<sequence>MKPRAWSLLDPSTPVADIVPCTVLVFTDSEHRFVSLVKEGRDGFTMQVLRGGVWAPLLPPLTADAVVGGLSQQVLRLPTGRCALLPPVVLRGPRPRTLALWVGGSVVATVLVALLAQAPVVLLLGLFLSLIVLPLGATTLFRRPEIIGQERRGLSFHSVPDWVRRLTPSEPPEPLPAEPPPPPTERAERIREEYGRLRTDMVYRLDHPALFDPAVPTTAAFEAALVEFADDPSVQAVNKLEVRFNLARQHAERVGLGHVAPEKRGEVERAGKVARLAAEATSEGERVAALAQLQRLLDALALYYLPGRADLAEIEG</sequence>
<dbReference type="AlphaFoldDB" id="A0A3P1WQG1"/>
<evidence type="ECO:0000313" key="4">
    <source>
        <dbReference type="Proteomes" id="UP000280935"/>
    </source>
</evidence>
<evidence type="ECO:0000256" key="1">
    <source>
        <dbReference type="SAM" id="MobiDB-lite"/>
    </source>
</evidence>
<keyword evidence="2" id="KW-1133">Transmembrane helix</keyword>
<comment type="caution">
    <text evidence="3">The sequence shown here is derived from an EMBL/GenBank/DDBJ whole genome shotgun (WGS) entry which is preliminary data.</text>
</comment>
<keyword evidence="2" id="KW-0472">Membrane</keyword>
<protein>
    <submittedName>
        <fullName evidence="3">Uncharacterized protein</fullName>
    </submittedName>
</protein>
<feature type="transmembrane region" description="Helical" evidence="2">
    <location>
        <begin position="122"/>
        <end position="141"/>
    </location>
</feature>
<dbReference type="OrthoDB" id="3727470at2"/>
<dbReference type="RefSeq" id="WP_125228768.1">
    <property type="nucleotide sequence ID" value="NZ_RQYT01000037.1"/>
</dbReference>
<keyword evidence="2" id="KW-0812">Transmembrane</keyword>
<feature type="transmembrane region" description="Helical" evidence="2">
    <location>
        <begin position="98"/>
        <end position="116"/>
    </location>
</feature>
<name>A0A3P1WQG1_9ACTN</name>
<feature type="compositionally biased region" description="Pro residues" evidence="1">
    <location>
        <begin position="169"/>
        <end position="184"/>
    </location>
</feature>
<dbReference type="Proteomes" id="UP000280935">
    <property type="component" value="Unassembled WGS sequence"/>
</dbReference>